<proteinExistence type="inferred from homology"/>
<dbReference type="eggNOG" id="COG4584">
    <property type="taxonomic scope" value="Bacteria"/>
</dbReference>
<dbReference type="PATRIC" id="fig|1110502.3.peg.4864"/>
<protein>
    <submittedName>
        <fullName evidence="6">Integrase, catalytic region</fullName>
    </submittedName>
</protein>
<keyword evidence="3" id="KW-0238">DNA-binding</keyword>
<keyword evidence="8" id="KW-1185">Reference proteome</keyword>
<dbReference type="InterPro" id="IPR017894">
    <property type="entry name" value="HTH_IS21_transposase_type"/>
</dbReference>
<evidence type="ECO:0000256" key="4">
    <source>
        <dbReference type="ARBA" id="ARBA00023172"/>
    </source>
</evidence>
<dbReference type="SUPFAM" id="SSF46689">
    <property type="entry name" value="Homeodomain-like"/>
    <property type="match status" value="1"/>
</dbReference>
<evidence type="ECO:0000256" key="1">
    <source>
        <dbReference type="ARBA" id="ARBA00009277"/>
    </source>
</evidence>
<feature type="domain" description="HTH IS21-type" evidence="5">
    <location>
        <begin position="6"/>
        <end position="68"/>
    </location>
</feature>
<name>I3TIQ8_TISMK</name>
<gene>
    <name evidence="6" type="primary">istA</name>
    <name evidence="6" type="ordered locus">TMO_0807</name>
    <name evidence="7" type="ordered locus">TMO_c0001</name>
</gene>
<keyword evidence="4" id="KW-0233">DNA recombination</keyword>
<dbReference type="GO" id="GO:0006310">
    <property type="term" value="P:DNA recombination"/>
    <property type="evidence" value="ECO:0007669"/>
    <property type="project" value="UniProtKB-KW"/>
</dbReference>
<dbReference type="EMBL" id="CP003236">
    <property type="protein sequence ID" value="AFK52646.1"/>
    <property type="molecule type" value="Genomic_DNA"/>
</dbReference>
<dbReference type="PROSITE" id="PS50531">
    <property type="entry name" value="HTH_IS21"/>
    <property type="match status" value="1"/>
</dbReference>
<dbReference type="KEGG" id="tmo:TMO_0807"/>
<dbReference type="AlphaFoldDB" id="I3TIQ8"/>
<dbReference type="NCBIfam" id="NF033546">
    <property type="entry name" value="transpos_IS21"/>
    <property type="match status" value="1"/>
</dbReference>
<dbReference type="Gene3D" id="1.10.10.60">
    <property type="entry name" value="Homeodomain-like"/>
    <property type="match status" value="1"/>
</dbReference>
<evidence type="ECO:0000313" key="8">
    <source>
        <dbReference type="Proteomes" id="UP000005258"/>
    </source>
</evidence>
<dbReference type="Pfam" id="PF13384">
    <property type="entry name" value="HTH_23"/>
    <property type="match status" value="1"/>
</dbReference>
<dbReference type="PANTHER" id="PTHR35004">
    <property type="entry name" value="TRANSPOSASE RV3428C-RELATED"/>
    <property type="match status" value="1"/>
</dbReference>
<dbReference type="Proteomes" id="UP000005258">
    <property type="component" value="Plasmid pTM3"/>
</dbReference>
<evidence type="ECO:0000256" key="2">
    <source>
        <dbReference type="ARBA" id="ARBA00022578"/>
    </source>
</evidence>
<sequence>MITMVMLAKIRRMHFRDGLPLREIAKRTGLSRNTIRRWLRSGQSEPVYPRRASPSRLDPYRSQLETWLRADSHRPRREQRTAKVLFSQLQAIGYPGTYTRVTAFIRQWKAAGGASRRPAFVPLHFPPGEAFQFDWSREYAFVGSHAKMPLDLAHVKLACSRAFWLVAYPTQSHEMLFDAHTQAFTAFGGVPRRGIYDNMKTAVDGIGQHRERRVNARFHAMTSHYLFAAEFCNRAAGWEKGRVEKNVQDRRRQIWIEAGARHWPDLDTLNAWLASECRAAWPMQAHPDASDITVAEALEDEQPHLMPMPAPFDGYIERPVRVSSTALVSFQRNRYSVPCEHAHAVASLRVYPFELAVVVGEAEVARHRRSFERDRVHYDWQHYIALVQRKPGALRDGAPFLSMPDPLRKLQQVLLRQPHGDRAMAQVLAAVPVHGLEAVLVAVELALESGLVRADHVLNVLGRLQHPDRTIETVASRVTLRHPPVSDPARYDALREADHVDA</sequence>
<dbReference type="GO" id="GO:0003677">
    <property type="term" value="F:DNA binding"/>
    <property type="evidence" value="ECO:0007669"/>
    <property type="project" value="UniProtKB-KW"/>
</dbReference>
<geneLocation type="plasmid" evidence="7 8">
    <name>pTM3</name>
</geneLocation>
<dbReference type="EMBL" id="CP003239">
    <property type="protein sequence ID" value="AFK56611.1"/>
    <property type="molecule type" value="Genomic_DNA"/>
</dbReference>
<accession>I3TIQ8</accession>
<dbReference type="InterPro" id="IPR009057">
    <property type="entry name" value="Homeodomain-like_sf"/>
</dbReference>
<evidence type="ECO:0000313" key="6">
    <source>
        <dbReference type="EMBL" id="AFK52646.1"/>
    </source>
</evidence>
<organism evidence="6 8">
    <name type="scientific">Tistrella mobilis (strain KA081020-065)</name>
    <dbReference type="NCBI Taxonomy" id="1110502"/>
    <lineage>
        <taxon>Bacteria</taxon>
        <taxon>Pseudomonadati</taxon>
        <taxon>Pseudomonadota</taxon>
        <taxon>Alphaproteobacteria</taxon>
        <taxon>Geminicoccales</taxon>
        <taxon>Geminicoccaceae</taxon>
        <taxon>Tistrella</taxon>
    </lineage>
</organism>
<dbReference type="InterPro" id="IPR054353">
    <property type="entry name" value="IstA-like_C"/>
</dbReference>
<dbReference type="STRING" id="1110502.TMO_0807"/>
<evidence type="ECO:0000313" key="7">
    <source>
        <dbReference type="EMBL" id="AFK56611.1"/>
    </source>
</evidence>
<dbReference type="KEGG" id="tmo:TMO_c0001"/>
<evidence type="ECO:0000259" key="5">
    <source>
        <dbReference type="PROSITE" id="PS50531"/>
    </source>
</evidence>
<dbReference type="Pfam" id="PF22483">
    <property type="entry name" value="Mu-transpos_C_2"/>
    <property type="match status" value="1"/>
</dbReference>
<keyword evidence="7" id="KW-0614">Plasmid</keyword>
<dbReference type="Proteomes" id="UP000005258">
    <property type="component" value="Chromosome"/>
</dbReference>
<dbReference type="HOGENOM" id="CLU_020626_2_0_5"/>
<keyword evidence="2" id="KW-0815">Transposition</keyword>
<comment type="similarity">
    <text evidence="1">Belongs to the transposase IS21/IS408/IS1162 family.</text>
</comment>
<dbReference type="GO" id="GO:0032196">
    <property type="term" value="P:transposition"/>
    <property type="evidence" value="ECO:0007669"/>
    <property type="project" value="UniProtKB-KW"/>
</dbReference>
<evidence type="ECO:0000256" key="3">
    <source>
        <dbReference type="ARBA" id="ARBA00023125"/>
    </source>
</evidence>
<dbReference type="PANTHER" id="PTHR35004:SF7">
    <property type="entry name" value="INTEGRASE PROTEIN"/>
    <property type="match status" value="1"/>
</dbReference>
<reference evidence="6 8" key="1">
    <citation type="journal article" date="2012" name="J. Am. Chem. Soc.">
        <title>Bacterial biosynthesis and maturation of the didemnin anti-cancer agents.</title>
        <authorList>
            <person name="Xu Y."/>
            <person name="Kersten R.D."/>
            <person name="Nam S.J."/>
            <person name="Lu L."/>
            <person name="Al-Suwailem A.M."/>
            <person name="Zheng H."/>
            <person name="Fenical W."/>
            <person name="Dorrestein P.C."/>
            <person name="Moore B.S."/>
            <person name="Qian P.Y."/>
        </authorList>
    </citation>
    <scope>NUCLEOTIDE SEQUENCE [LARGE SCALE GENOMIC DNA]</scope>
    <source>
        <strain evidence="6 8">KA081020-065</strain>
        <plasmid evidence="7">KA081020-065</plasmid>
        <plasmid evidence="8">Plasmid pTM3</plasmid>
        <plasmid evidence="7">pTM3</plasmid>
    </source>
</reference>